<dbReference type="eggNOG" id="COG0265">
    <property type="taxonomic scope" value="Bacteria"/>
</dbReference>
<dbReference type="InterPro" id="IPR001478">
    <property type="entry name" value="PDZ"/>
</dbReference>
<accession>D7CPI6</accession>
<name>D7CPI6_SYNLT</name>
<dbReference type="KEGG" id="slp:Slip_1867"/>
<protein>
    <submittedName>
        <fullName evidence="3">PDZ/DHR/GLGF domain protein</fullName>
    </submittedName>
</protein>
<dbReference type="OrthoDB" id="198399at2"/>
<dbReference type="Gene3D" id="2.30.42.10">
    <property type="match status" value="1"/>
</dbReference>
<feature type="transmembrane region" description="Helical" evidence="1">
    <location>
        <begin position="56"/>
        <end position="76"/>
    </location>
</feature>
<feature type="transmembrane region" description="Helical" evidence="1">
    <location>
        <begin position="82"/>
        <end position="100"/>
    </location>
</feature>
<organism evidence="3 4">
    <name type="scientific">Syntrophothermus lipocalidus (strain DSM 12680 / TGB-C1)</name>
    <dbReference type="NCBI Taxonomy" id="643648"/>
    <lineage>
        <taxon>Bacteria</taxon>
        <taxon>Bacillati</taxon>
        <taxon>Bacillota</taxon>
        <taxon>Clostridia</taxon>
        <taxon>Eubacteriales</taxon>
        <taxon>Syntrophomonadaceae</taxon>
        <taxon>Syntrophothermus</taxon>
    </lineage>
</organism>
<feature type="domain" description="PDZ" evidence="2">
    <location>
        <begin position="291"/>
        <end position="365"/>
    </location>
</feature>
<reference evidence="4" key="1">
    <citation type="journal article" date="2010" name="Stand. Genomic Sci.">
        <title>Complete genome sequence of Syntrophothermus lipocalidus type strain (TGB-C1T).</title>
        <authorList>
            <consortium name="US DOE Joint Genome Institute (JGI-PGF)"/>
            <person name="Djao O."/>
            <person name="Zhang X."/>
            <person name="Lucas S."/>
            <person name="Lapidus A."/>
            <person name="Glavina Del Rio T."/>
            <person name="Nolan M."/>
            <person name="Tice H."/>
            <person name="Cheng J."/>
            <person name="Han C."/>
            <person name="Tapia R."/>
            <person name="Goodwin L."/>
            <person name="Pitluck S."/>
            <person name="Liolios K."/>
            <person name="Ivanova N."/>
            <person name="Mavromatis K."/>
            <person name="Mikhailova N."/>
            <person name="Ovchinnikova G."/>
            <person name="Pati A."/>
            <person name="Brambilla E."/>
            <person name="Chen A."/>
            <person name="Palaniappan K."/>
            <person name="Land M."/>
            <person name="Hauser L."/>
            <person name="Chang Y."/>
            <person name="Jeffries C."/>
            <person name="Rohde M."/>
            <person name="Sikorski J."/>
            <person name="Spring S."/>
            <person name="Goker M."/>
            <person name="Detter J."/>
            <person name="Woyke T."/>
            <person name="Bristow J."/>
            <person name="Eisen J."/>
            <person name="Markowitz V."/>
            <person name="Hugenholtz P."/>
            <person name="Kyrpides N."/>
            <person name="Klenk H."/>
        </authorList>
    </citation>
    <scope>NUCLEOTIDE SEQUENCE [LARGE SCALE GENOMIC DNA]</scope>
    <source>
        <strain evidence="4">DSM 12680 / TGB-C1</strain>
    </source>
</reference>
<dbReference type="Proteomes" id="UP000000378">
    <property type="component" value="Chromosome"/>
</dbReference>
<keyword evidence="4" id="KW-1185">Reference proteome</keyword>
<evidence type="ECO:0000313" key="3">
    <source>
        <dbReference type="EMBL" id="ADI02621.1"/>
    </source>
</evidence>
<dbReference type="SUPFAM" id="SSF50156">
    <property type="entry name" value="PDZ domain-like"/>
    <property type="match status" value="1"/>
</dbReference>
<dbReference type="InterPro" id="IPR036034">
    <property type="entry name" value="PDZ_sf"/>
</dbReference>
<dbReference type="Pfam" id="PF00595">
    <property type="entry name" value="PDZ"/>
    <property type="match status" value="1"/>
</dbReference>
<reference evidence="3 4" key="2">
    <citation type="journal article" date="2010" name="Stand. Genomic Sci.">
        <title>Complete genome sequence of Syntrophothermus lipocalidus type strain (TGB-C1).</title>
        <authorList>
            <person name="Djao O.D."/>
            <person name="Zhang X."/>
            <person name="Lucas S."/>
            <person name="Lapidus A."/>
            <person name="Del Rio T.G."/>
            <person name="Nolan M."/>
            <person name="Tice H."/>
            <person name="Cheng J.F."/>
            <person name="Han C."/>
            <person name="Tapia R."/>
            <person name="Goodwin L."/>
            <person name="Pitluck S."/>
            <person name="Liolios K."/>
            <person name="Ivanova N."/>
            <person name="Mavromatis K."/>
            <person name="Mikhailova N."/>
            <person name="Ovchinnikova G."/>
            <person name="Pati A."/>
            <person name="Brambilla E."/>
            <person name="Chen A."/>
            <person name="Palaniappan K."/>
            <person name="Land M."/>
            <person name="Hauser L."/>
            <person name="Chang Y.J."/>
            <person name="Jeffries C.D."/>
            <person name="Rohde M."/>
            <person name="Sikorski J."/>
            <person name="Spring S."/>
            <person name="Goker M."/>
            <person name="Detter J.C."/>
            <person name="Woyke T."/>
            <person name="Bristow J."/>
            <person name="Eisen J.A."/>
            <person name="Markowitz V."/>
            <person name="Hugenholtz P."/>
            <person name="Kyrpides N.C."/>
            <person name="Klenk H.P."/>
        </authorList>
    </citation>
    <scope>NUCLEOTIDE SEQUENCE [LARGE SCALE GENOMIC DNA]</scope>
    <source>
        <strain evidence="4">DSM 12680 / TGB-C1</strain>
    </source>
</reference>
<dbReference type="AlphaFoldDB" id="D7CPI6"/>
<dbReference type="PROSITE" id="PS50106">
    <property type="entry name" value="PDZ"/>
    <property type="match status" value="1"/>
</dbReference>
<gene>
    <name evidence="3" type="ordered locus">Slip_1867</name>
</gene>
<feature type="transmembrane region" description="Helical" evidence="1">
    <location>
        <begin position="130"/>
        <end position="148"/>
    </location>
</feature>
<dbReference type="EMBL" id="CP002048">
    <property type="protein sequence ID" value="ADI02621.1"/>
    <property type="molecule type" value="Genomic_DNA"/>
</dbReference>
<dbReference type="SMART" id="SM00228">
    <property type="entry name" value="PDZ"/>
    <property type="match status" value="1"/>
</dbReference>
<feature type="transmembrane region" description="Helical" evidence="1">
    <location>
        <begin position="14"/>
        <end position="35"/>
    </location>
</feature>
<proteinExistence type="predicted"/>
<keyword evidence="1" id="KW-0472">Membrane</keyword>
<evidence type="ECO:0000259" key="2">
    <source>
        <dbReference type="PROSITE" id="PS50106"/>
    </source>
</evidence>
<keyword evidence="1" id="KW-0812">Transmembrane</keyword>
<sequence>MSEVGSFVVVVLKLWLQIILSPLFLVLIIVVGWQYRRMQRMSQGLFPTNRNMYIRSTLLSTLVGIAGGVAGSAGLLGLGVDLARMGIAYLFITAILLMLIHPRFLCFAYAGGIISVSHLVFGWPDVSVGQLMGLVAVLHMVESMLIYFSGHIDPMPVYVQTERHGVVGGFNLQKFWPIPLVAVMSVVDPRTASTGITLPDWWRAGWWALFHDSSGVPSSVSYVLLPIIAILGYGEVTTTASPRQKSKVSARNLFCFSLVLLILSVMASRNPHLCILPALFGPLGHELVIWLGIKAESEATPSYVMPERGVMILEVLPGSTAAQAGLKRGDVVVGVNGLTVNSREEMEALLRYYGGELQLEICREGQAFSSSFARKPGQSLGIVLVPDPGEEGVRRRHAAFRSQRFLNWLKRFLR</sequence>
<keyword evidence="1" id="KW-1133">Transmembrane helix</keyword>
<evidence type="ECO:0000313" key="4">
    <source>
        <dbReference type="Proteomes" id="UP000000378"/>
    </source>
</evidence>
<feature type="transmembrane region" description="Helical" evidence="1">
    <location>
        <begin position="250"/>
        <end position="267"/>
    </location>
</feature>
<evidence type="ECO:0000256" key="1">
    <source>
        <dbReference type="SAM" id="Phobius"/>
    </source>
</evidence>
<dbReference type="STRING" id="643648.Slip_1867"/>
<dbReference type="HOGENOM" id="CLU_051142_0_0_9"/>